<evidence type="ECO:0000313" key="9">
    <source>
        <dbReference type="EMBL" id="CAL1540032.1"/>
    </source>
</evidence>
<feature type="binding site" evidence="8">
    <location>
        <position position="194"/>
    </location>
    <ligand>
        <name>Mg(2+)</name>
        <dbReference type="ChEBI" id="CHEBI:18420"/>
    </ligand>
</feature>
<evidence type="ECO:0000313" key="10">
    <source>
        <dbReference type="Proteomes" id="UP001497497"/>
    </source>
</evidence>
<dbReference type="InterPro" id="IPR023214">
    <property type="entry name" value="HAD_sf"/>
</dbReference>
<keyword evidence="10" id="KW-1185">Reference proteome</keyword>
<keyword evidence="4" id="KW-0378">Hydrolase</keyword>
<dbReference type="Proteomes" id="UP001497497">
    <property type="component" value="Unassembled WGS sequence"/>
</dbReference>
<dbReference type="PANTHER" id="PTHR20889">
    <property type="entry name" value="PHOSPHATASE, ORPHAN 1, 2"/>
    <property type="match status" value="1"/>
</dbReference>
<keyword evidence="5 8" id="KW-0460">Magnesium</keyword>
<feature type="binding site" evidence="8">
    <location>
        <position position="25"/>
    </location>
    <ligand>
        <name>Mg(2+)</name>
        <dbReference type="ChEBI" id="CHEBI:18420"/>
    </ligand>
</feature>
<gene>
    <name evidence="9" type="ORF">GSLYS_00013765001</name>
</gene>
<dbReference type="GO" id="GO:0016791">
    <property type="term" value="F:phosphatase activity"/>
    <property type="evidence" value="ECO:0007669"/>
    <property type="project" value="InterPro"/>
</dbReference>
<dbReference type="PANTHER" id="PTHR20889:SF12">
    <property type="entry name" value="LP01149P"/>
    <property type="match status" value="1"/>
</dbReference>
<evidence type="ECO:0000256" key="3">
    <source>
        <dbReference type="ARBA" id="ARBA00022723"/>
    </source>
</evidence>
<dbReference type="InterPro" id="IPR006384">
    <property type="entry name" value="HAD_hydro_PyrdxlP_Pase-like"/>
</dbReference>
<dbReference type="NCBIfam" id="TIGR01489">
    <property type="entry name" value="DKMTPPase-SF"/>
    <property type="match status" value="1"/>
</dbReference>
<evidence type="ECO:0000256" key="6">
    <source>
        <dbReference type="PIRSR" id="PIRSR031051-1"/>
    </source>
</evidence>
<comment type="caution">
    <text evidence="9">The sequence shown here is derived from an EMBL/GenBank/DDBJ whole genome shotgun (WGS) entry which is preliminary data.</text>
</comment>
<feature type="binding site" evidence="7">
    <location>
        <position position="34"/>
    </location>
    <ligand>
        <name>substrate</name>
    </ligand>
</feature>
<evidence type="ECO:0000256" key="5">
    <source>
        <dbReference type="ARBA" id="ARBA00022842"/>
    </source>
</evidence>
<dbReference type="Gene3D" id="3.40.50.1000">
    <property type="entry name" value="HAD superfamily/HAD-like"/>
    <property type="match status" value="1"/>
</dbReference>
<feature type="active site" description="Proton donor" evidence="6">
    <location>
        <position position="25"/>
    </location>
</feature>
<feature type="binding site" evidence="7">
    <location>
        <position position="113"/>
    </location>
    <ligand>
        <name>substrate</name>
    </ligand>
</feature>
<evidence type="ECO:0000256" key="7">
    <source>
        <dbReference type="PIRSR" id="PIRSR031051-2"/>
    </source>
</evidence>
<protein>
    <recommendedName>
        <fullName evidence="11">Pyridoxal phosphate phosphatase PHOSPHO2</fullName>
    </recommendedName>
</protein>
<dbReference type="EMBL" id="CAXITT010000367">
    <property type="protein sequence ID" value="CAL1540032.1"/>
    <property type="molecule type" value="Genomic_DNA"/>
</dbReference>
<feature type="active site" description="Nucleophile" evidence="6">
    <location>
        <position position="23"/>
    </location>
</feature>
<dbReference type="GO" id="GO:0046872">
    <property type="term" value="F:metal ion binding"/>
    <property type="evidence" value="ECO:0007669"/>
    <property type="project" value="UniProtKB-KW"/>
</dbReference>
<comment type="cofactor">
    <cofactor evidence="1 8">
        <name>Mg(2+)</name>
        <dbReference type="ChEBI" id="CHEBI:18420"/>
    </cofactor>
</comment>
<accession>A0AAV2I0D3</accession>
<evidence type="ECO:0008006" key="11">
    <source>
        <dbReference type="Google" id="ProtNLM"/>
    </source>
</evidence>
<dbReference type="SUPFAM" id="SSF56784">
    <property type="entry name" value="HAD-like"/>
    <property type="match status" value="1"/>
</dbReference>
<sequence>MSSYIRNNEMSSIKKERLLMVFDFDHSLVDENSDTYVTKLAPGGELPEEIKSLYAEDGWTDYMAEIFKYLHKNGRTPNEILECISQIPLTKGMNDLLTYSQTIANVDHIIISDSNSVFIDHILGANNLSPTITKVFTNPAEFDDSGCLRLKHYHIQDWCTLSTINLCKGHILKSFLAERENEGAEYKHIIYVGDGHNDLCPGLVLRPQDIFMPRKGFALERLIEKIKRKNKPVKISEIKAKIVPWETGLDILQHIKCLEMAACTDIVD</sequence>
<reference evidence="9 10" key="1">
    <citation type="submission" date="2024-04" db="EMBL/GenBank/DDBJ databases">
        <authorList>
            <consortium name="Genoscope - CEA"/>
            <person name="William W."/>
        </authorList>
    </citation>
    <scope>NUCLEOTIDE SEQUENCE [LARGE SCALE GENOMIC DNA]</scope>
</reference>
<dbReference type="AlphaFoldDB" id="A0AAV2I0D3"/>
<evidence type="ECO:0000256" key="1">
    <source>
        <dbReference type="ARBA" id="ARBA00001946"/>
    </source>
</evidence>
<keyword evidence="3 8" id="KW-0479">Metal-binding</keyword>
<proteinExistence type="inferred from homology"/>
<dbReference type="NCBIfam" id="TIGR01488">
    <property type="entry name" value="HAD-SF-IB"/>
    <property type="match status" value="1"/>
</dbReference>
<dbReference type="InterPro" id="IPR016965">
    <property type="entry name" value="Pase_PHOSPHO-typ"/>
</dbReference>
<organism evidence="9 10">
    <name type="scientific">Lymnaea stagnalis</name>
    <name type="common">Great pond snail</name>
    <name type="synonym">Helix stagnalis</name>
    <dbReference type="NCBI Taxonomy" id="6523"/>
    <lineage>
        <taxon>Eukaryota</taxon>
        <taxon>Metazoa</taxon>
        <taxon>Spiralia</taxon>
        <taxon>Lophotrochozoa</taxon>
        <taxon>Mollusca</taxon>
        <taxon>Gastropoda</taxon>
        <taxon>Heterobranchia</taxon>
        <taxon>Euthyneura</taxon>
        <taxon>Panpulmonata</taxon>
        <taxon>Hygrophila</taxon>
        <taxon>Lymnaeoidea</taxon>
        <taxon>Lymnaeidae</taxon>
        <taxon>Lymnaea</taxon>
    </lineage>
</organism>
<evidence type="ECO:0000256" key="4">
    <source>
        <dbReference type="ARBA" id="ARBA00022801"/>
    </source>
</evidence>
<comment type="similarity">
    <text evidence="2">Belongs to the HAD-like hydrolase superfamily. PHOSPHO family.</text>
</comment>
<dbReference type="InterPro" id="IPR036412">
    <property type="entry name" value="HAD-like_sf"/>
</dbReference>
<feature type="binding site" evidence="8">
    <location>
        <position position="23"/>
    </location>
    <ligand>
        <name>Mg(2+)</name>
        <dbReference type="ChEBI" id="CHEBI:18420"/>
    </ligand>
</feature>
<name>A0AAV2I0D3_LYMST</name>
<dbReference type="Pfam" id="PF06888">
    <property type="entry name" value="Put_Phosphatase"/>
    <property type="match status" value="1"/>
</dbReference>
<evidence type="ECO:0000256" key="2">
    <source>
        <dbReference type="ARBA" id="ARBA00008541"/>
    </source>
</evidence>
<dbReference type="PIRSF" id="PIRSF031051">
    <property type="entry name" value="PyrdxlP_Pase_PHOSPHO2"/>
    <property type="match status" value="1"/>
</dbReference>
<evidence type="ECO:0000256" key="8">
    <source>
        <dbReference type="PIRSR" id="PIRSR031051-3"/>
    </source>
</evidence>